<sequence length="212" mass="25065">MAQPNNLQVLQKPTSYLRLSILLLLALYICKVTFQEILPYLTLNKESYGRFWDYKWPLFFHISSGITAMLIGPFQFWKKFRSRYIKAHRLLGRIYLIAILIGTISATYLAWTSGYKISFSWAFGLQCLALAWIITASMAYVSVMRRRITQHKEWMTRSYVVTLGFFFFRILNNSVFVKSLMPEFKERGVTIIWFCWAIPLLITEIVINWKKK</sequence>
<name>A0A7G5XGC2_9BACT</name>
<evidence type="ECO:0000313" key="3">
    <source>
        <dbReference type="Proteomes" id="UP000515344"/>
    </source>
</evidence>
<dbReference type="RefSeq" id="WP_182802802.1">
    <property type="nucleotide sequence ID" value="NZ_CP060007.1"/>
</dbReference>
<feature type="transmembrane region" description="Helical" evidence="1">
    <location>
        <begin position="58"/>
        <end position="78"/>
    </location>
</feature>
<keyword evidence="1" id="KW-0472">Membrane</keyword>
<proteinExistence type="predicted"/>
<feature type="transmembrane region" description="Helical" evidence="1">
    <location>
        <begin position="123"/>
        <end position="142"/>
    </location>
</feature>
<dbReference type="Pfam" id="PF10067">
    <property type="entry name" value="DUF2306"/>
    <property type="match status" value="1"/>
</dbReference>
<evidence type="ECO:0000256" key="1">
    <source>
        <dbReference type="SAM" id="Phobius"/>
    </source>
</evidence>
<organism evidence="2 3">
    <name type="scientific">Lacibacter sediminis</name>
    <dbReference type="NCBI Taxonomy" id="2760713"/>
    <lineage>
        <taxon>Bacteria</taxon>
        <taxon>Pseudomonadati</taxon>
        <taxon>Bacteroidota</taxon>
        <taxon>Chitinophagia</taxon>
        <taxon>Chitinophagales</taxon>
        <taxon>Chitinophagaceae</taxon>
        <taxon>Lacibacter</taxon>
    </lineage>
</organism>
<evidence type="ECO:0000313" key="2">
    <source>
        <dbReference type="EMBL" id="QNA44525.1"/>
    </source>
</evidence>
<dbReference type="KEGG" id="lacs:H4075_21110"/>
<accession>A0A7G5XGC2</accession>
<keyword evidence="1" id="KW-1133">Transmembrane helix</keyword>
<protein>
    <submittedName>
        <fullName evidence="2">DUF2306 domain-containing protein</fullName>
    </submittedName>
</protein>
<dbReference type="EMBL" id="CP060007">
    <property type="protein sequence ID" value="QNA44525.1"/>
    <property type="molecule type" value="Genomic_DNA"/>
</dbReference>
<dbReference type="Proteomes" id="UP000515344">
    <property type="component" value="Chromosome"/>
</dbReference>
<feature type="transmembrane region" description="Helical" evidence="1">
    <location>
        <begin position="21"/>
        <end position="38"/>
    </location>
</feature>
<dbReference type="AlphaFoldDB" id="A0A7G5XGC2"/>
<feature type="transmembrane region" description="Helical" evidence="1">
    <location>
        <begin position="154"/>
        <end position="171"/>
    </location>
</feature>
<keyword evidence="1" id="KW-0812">Transmembrane</keyword>
<gene>
    <name evidence="2" type="ORF">H4075_21110</name>
</gene>
<feature type="transmembrane region" description="Helical" evidence="1">
    <location>
        <begin position="191"/>
        <end position="209"/>
    </location>
</feature>
<feature type="transmembrane region" description="Helical" evidence="1">
    <location>
        <begin position="90"/>
        <end position="111"/>
    </location>
</feature>
<keyword evidence="3" id="KW-1185">Reference proteome</keyword>
<dbReference type="InterPro" id="IPR018750">
    <property type="entry name" value="DUF2306_membrane"/>
</dbReference>
<reference evidence="3" key="1">
    <citation type="submission" date="2020-08" db="EMBL/GenBank/DDBJ databases">
        <title>Lacibacter sp. S13-6-6 genome sequencing.</title>
        <authorList>
            <person name="Jin L."/>
        </authorList>
    </citation>
    <scope>NUCLEOTIDE SEQUENCE [LARGE SCALE GENOMIC DNA]</scope>
    <source>
        <strain evidence="3">S13-6-6</strain>
    </source>
</reference>